<dbReference type="Proteomes" id="UP000251402">
    <property type="component" value="Chromosome"/>
</dbReference>
<dbReference type="GO" id="GO:0005975">
    <property type="term" value="P:carbohydrate metabolic process"/>
    <property type="evidence" value="ECO:0007669"/>
    <property type="project" value="InterPro"/>
</dbReference>
<name>A0A5C1HYA6_9SPHI</name>
<feature type="chain" id="PRO_5023105599" description="Glycoside hydrolase family 2 catalytic domain-containing protein" evidence="1">
    <location>
        <begin position="31"/>
        <end position="439"/>
    </location>
</feature>
<accession>A0A5C1HYA6</accession>
<keyword evidence="4" id="KW-1185">Reference proteome</keyword>
<gene>
    <name evidence="3" type="ORF">DEO27_011745</name>
</gene>
<dbReference type="KEGG" id="mrub:DEO27_011745"/>
<evidence type="ECO:0000259" key="2">
    <source>
        <dbReference type="Pfam" id="PF02836"/>
    </source>
</evidence>
<dbReference type="InterPro" id="IPR017853">
    <property type="entry name" value="GH"/>
</dbReference>
<dbReference type="AlphaFoldDB" id="A0A5C1HYA6"/>
<dbReference type="InterPro" id="IPR006103">
    <property type="entry name" value="Glyco_hydro_2_cat"/>
</dbReference>
<evidence type="ECO:0000313" key="4">
    <source>
        <dbReference type="Proteomes" id="UP000251402"/>
    </source>
</evidence>
<reference evidence="3" key="1">
    <citation type="submission" date="2019-08" db="EMBL/GenBank/DDBJ databases">
        <title>Comparative genome analysis confer to the adaptation heavy metal polluted environment.</title>
        <authorList>
            <person name="Li Y."/>
        </authorList>
    </citation>
    <scope>NUCLEOTIDE SEQUENCE [LARGE SCALE GENOMIC DNA]</scope>
    <source>
        <strain evidence="3">P1</strain>
    </source>
</reference>
<dbReference type="GO" id="GO:0004553">
    <property type="term" value="F:hydrolase activity, hydrolyzing O-glycosyl compounds"/>
    <property type="evidence" value="ECO:0007669"/>
    <property type="project" value="InterPro"/>
</dbReference>
<organism evidence="3 4">
    <name type="scientific">Mucilaginibacter rubeus</name>
    <dbReference type="NCBI Taxonomy" id="2027860"/>
    <lineage>
        <taxon>Bacteria</taxon>
        <taxon>Pseudomonadati</taxon>
        <taxon>Bacteroidota</taxon>
        <taxon>Sphingobacteriia</taxon>
        <taxon>Sphingobacteriales</taxon>
        <taxon>Sphingobacteriaceae</taxon>
        <taxon>Mucilaginibacter</taxon>
    </lineage>
</organism>
<dbReference type="SUPFAM" id="SSF51445">
    <property type="entry name" value="(Trans)glycosidases"/>
    <property type="match status" value="1"/>
</dbReference>
<sequence length="439" mass="49910">MKSTFFTQILLLSIFCFLLSSCFQSPQVNAKKVTVCIQNINGKYLLYRNGEPFFVKGASGFTNLKQLAAAGGNTIRVWDTLHLASVLDSAQANHLAVVVGLPIPSSESLENFYNTPNANVYADKIAGLVERFKDHPALLSWCLGNELAFPNKPKYNKFYATFNGIVDMIHQKDPNHPVTTTIMSFQKKNIVNIKLRTKIDFISFNIFGSIQTLKEDLVKFKWFWSGPFLITEWGIEGPWLAENRNAWGAYIESTSTKKAEQYLTNYQKYMPVNDPGFLGSMVFYWGQKQELTPTWFSMFDENGAETGAVQVMRYIWTGKKTTNSAPSLKYMLLDGKGARDNILFQPAITVNSKVYFENADTTGLTFKWKIFHEDWFKPNGTFNEKKPKEIQNLIVNQHGSDLSFKVPDKEGPYRILVYVYNQKGAFATSSTPFYVLKNP</sequence>
<dbReference type="OrthoDB" id="9801077at2"/>
<proteinExistence type="predicted"/>
<feature type="domain" description="Glycoside hydrolase family 2 catalytic" evidence="2">
    <location>
        <begin position="116"/>
        <end position="235"/>
    </location>
</feature>
<protein>
    <recommendedName>
        <fullName evidence="2">Glycoside hydrolase family 2 catalytic domain-containing protein</fullName>
    </recommendedName>
</protein>
<evidence type="ECO:0000256" key="1">
    <source>
        <dbReference type="SAM" id="SignalP"/>
    </source>
</evidence>
<keyword evidence="1" id="KW-0732">Signal</keyword>
<dbReference type="RefSeq" id="WP_112566041.1">
    <property type="nucleotide sequence ID" value="NZ_CP043450.1"/>
</dbReference>
<dbReference type="Gene3D" id="3.20.20.80">
    <property type="entry name" value="Glycosidases"/>
    <property type="match status" value="1"/>
</dbReference>
<dbReference type="EMBL" id="CP043450">
    <property type="protein sequence ID" value="QEM10665.1"/>
    <property type="molecule type" value="Genomic_DNA"/>
</dbReference>
<dbReference type="PROSITE" id="PS51257">
    <property type="entry name" value="PROKAR_LIPOPROTEIN"/>
    <property type="match status" value="1"/>
</dbReference>
<evidence type="ECO:0000313" key="3">
    <source>
        <dbReference type="EMBL" id="QEM10665.1"/>
    </source>
</evidence>
<feature type="signal peptide" evidence="1">
    <location>
        <begin position="1"/>
        <end position="30"/>
    </location>
</feature>
<dbReference type="Pfam" id="PF02836">
    <property type="entry name" value="Glyco_hydro_2_C"/>
    <property type="match status" value="1"/>
</dbReference>